<gene>
    <name evidence="2" type="ORF">E3O19_03405</name>
</gene>
<proteinExistence type="predicted"/>
<dbReference type="PANTHER" id="PTHR43179:SF7">
    <property type="entry name" value="RHAMNOSYLTRANSFERASE WBBL"/>
    <property type="match status" value="1"/>
</dbReference>
<accession>A0A4R8WZI7</accession>
<protein>
    <submittedName>
        <fullName evidence="2">Glycosyltransferase</fullName>
    </submittedName>
</protein>
<evidence type="ECO:0000313" key="3">
    <source>
        <dbReference type="Proteomes" id="UP000298412"/>
    </source>
</evidence>
<dbReference type="GO" id="GO:0016757">
    <property type="term" value="F:glycosyltransferase activity"/>
    <property type="evidence" value="ECO:0007669"/>
    <property type="project" value="UniProtKB-KW"/>
</dbReference>
<dbReference type="CDD" id="cd04184">
    <property type="entry name" value="GT2_RfbC_Mx_like"/>
    <property type="match status" value="1"/>
</dbReference>
<dbReference type="Gene3D" id="3.90.550.10">
    <property type="entry name" value="Spore Coat Polysaccharide Biosynthesis Protein SpsA, Chain A"/>
    <property type="match status" value="2"/>
</dbReference>
<keyword evidence="2" id="KW-0808">Transferase</keyword>
<dbReference type="Pfam" id="PF00535">
    <property type="entry name" value="Glycos_transf_2"/>
    <property type="match status" value="2"/>
</dbReference>
<dbReference type="AlphaFoldDB" id="A0A4R8WZI7"/>
<name>A0A4R8WZI7_9MICO</name>
<organism evidence="2 3">
    <name type="scientific">Cryobacterium algoritolerans</name>
    <dbReference type="NCBI Taxonomy" id="1259184"/>
    <lineage>
        <taxon>Bacteria</taxon>
        <taxon>Bacillati</taxon>
        <taxon>Actinomycetota</taxon>
        <taxon>Actinomycetes</taxon>
        <taxon>Micrococcales</taxon>
        <taxon>Microbacteriaceae</taxon>
        <taxon>Cryobacterium</taxon>
    </lineage>
</organism>
<reference evidence="2 3" key="1">
    <citation type="submission" date="2019-03" db="EMBL/GenBank/DDBJ databases">
        <title>Genomics of glacier-inhabiting Cryobacterium strains.</title>
        <authorList>
            <person name="Liu Q."/>
            <person name="Xin Y.-H."/>
        </authorList>
    </citation>
    <scope>NUCLEOTIDE SEQUENCE [LARGE SCALE GENOMIC DNA]</scope>
    <source>
        <strain evidence="2 3">MDT1-3</strain>
    </source>
</reference>
<dbReference type="PANTHER" id="PTHR43179">
    <property type="entry name" value="RHAMNOSYLTRANSFERASE WBBL"/>
    <property type="match status" value="1"/>
</dbReference>
<dbReference type="SUPFAM" id="SSF53448">
    <property type="entry name" value="Nucleotide-diphospho-sugar transferases"/>
    <property type="match status" value="2"/>
</dbReference>
<evidence type="ECO:0000259" key="1">
    <source>
        <dbReference type="Pfam" id="PF00535"/>
    </source>
</evidence>
<feature type="domain" description="Glycosyltransferase 2-like" evidence="1">
    <location>
        <begin position="263"/>
        <end position="416"/>
    </location>
</feature>
<feature type="domain" description="Glycosyltransferase 2-like" evidence="1">
    <location>
        <begin position="7"/>
        <end position="120"/>
    </location>
</feature>
<sequence length="516" mass="57117">MHSPLFSILTPVYETPLGVLQETIDSVVGQTFMDWELVFVDDCSPNPEVRNVLRKAAALDNRIRVLERESNGGIVEASNDAIGAARGSFIALLDHDDLIAPQALQRMAAAVRKNPDADYLYSDEDKIRANGSKFDQFDKPDWSPERLRGQMYTGHLSVLRTDLVRAVGGFHAQFEGSQDHDLVLRVAEHARQIVHIPEVLYHWRVIEGSTAETADNKPYAWDAGVRAVNAHLERVGIVGTAFRGPVPGTYRVKREPELDRSVSIIIPTRGTAGEVWGGQRVFLIDAVRSILATTRHRDVEVVVVYDADTPEEVLAALTELVGDRLTLVPFVGPFNFSRKCNEGYLSARGEVLLFLNDDIEVISDEVIGQMLAPLNEPGVGMTGAMLYFEDGVIQHAGHLHHMGQFTHAYLGAPKGTYGDFSSLLINREASGLTAACIAMPTSVFEDVGGFSEIFPGNFNDVDLSKKVTQAGYRLVWLAGVELFHFESRSRNPLVHAYEEKQIIDRWAGPQRDPYLA</sequence>
<evidence type="ECO:0000313" key="2">
    <source>
        <dbReference type="EMBL" id="TFC19247.1"/>
    </source>
</evidence>
<dbReference type="InterPro" id="IPR029044">
    <property type="entry name" value="Nucleotide-diphossugar_trans"/>
</dbReference>
<dbReference type="InterPro" id="IPR001173">
    <property type="entry name" value="Glyco_trans_2-like"/>
</dbReference>
<keyword evidence="3" id="KW-1185">Reference proteome</keyword>
<dbReference type="Proteomes" id="UP000298412">
    <property type="component" value="Unassembled WGS sequence"/>
</dbReference>
<comment type="caution">
    <text evidence="2">The sequence shown here is derived from an EMBL/GenBank/DDBJ whole genome shotgun (WGS) entry which is preliminary data.</text>
</comment>
<dbReference type="OrthoDB" id="7615426at2"/>
<dbReference type="EMBL" id="SOFP01000013">
    <property type="protein sequence ID" value="TFC19247.1"/>
    <property type="molecule type" value="Genomic_DNA"/>
</dbReference>